<feature type="transmembrane region" description="Helical" evidence="1">
    <location>
        <begin position="113"/>
        <end position="132"/>
    </location>
</feature>
<dbReference type="GO" id="GO:0005545">
    <property type="term" value="F:1-phosphatidylinositol binding"/>
    <property type="evidence" value="ECO:0000318"/>
    <property type="project" value="GO_Central"/>
</dbReference>
<dbReference type="GO" id="GO:0032050">
    <property type="term" value="F:clathrin heavy chain binding"/>
    <property type="evidence" value="ECO:0000318"/>
    <property type="project" value="GO_Central"/>
</dbReference>
<keyword evidence="1" id="KW-0812">Transmembrane</keyword>
<keyword evidence="1" id="KW-0472">Membrane</keyword>
<evidence type="ECO:0000256" key="1">
    <source>
        <dbReference type="SAM" id="Phobius"/>
    </source>
</evidence>
<dbReference type="InterPro" id="IPR011417">
    <property type="entry name" value="ANTH_dom"/>
</dbReference>
<evidence type="ECO:0000313" key="4">
    <source>
        <dbReference type="Proteomes" id="UP000019116"/>
    </source>
</evidence>
<dbReference type="GO" id="GO:0000149">
    <property type="term" value="F:SNARE binding"/>
    <property type="evidence" value="ECO:0000318"/>
    <property type="project" value="GO_Central"/>
</dbReference>
<evidence type="ECO:0000313" key="3">
    <source>
        <dbReference type="EnsemblPlants" id="TraesCS7B02G430700.2"/>
    </source>
</evidence>
<dbReference type="Pfam" id="PF07651">
    <property type="entry name" value="ANTH"/>
    <property type="match status" value="1"/>
</dbReference>
<dbReference type="OrthoDB" id="44015at2759"/>
<evidence type="ECO:0000259" key="2">
    <source>
        <dbReference type="Pfam" id="PF07651"/>
    </source>
</evidence>
<dbReference type="Proteomes" id="UP000019116">
    <property type="component" value="Chromosome 7B"/>
</dbReference>
<reference evidence="3" key="1">
    <citation type="submission" date="2018-08" db="EMBL/GenBank/DDBJ databases">
        <authorList>
            <person name="Rossello M."/>
        </authorList>
    </citation>
    <scope>NUCLEOTIDE SEQUENCE [LARGE SCALE GENOMIC DNA]</scope>
    <source>
        <strain evidence="3">cv. Chinese Spring</strain>
    </source>
</reference>
<dbReference type="GO" id="GO:0072583">
    <property type="term" value="P:clathrin-dependent endocytosis"/>
    <property type="evidence" value="ECO:0000318"/>
    <property type="project" value="GO_Central"/>
</dbReference>
<dbReference type="AlphaFoldDB" id="A0A3B6SKD9"/>
<reference evidence="3" key="2">
    <citation type="submission" date="2018-10" db="UniProtKB">
        <authorList>
            <consortium name="EnsemblPlants"/>
        </authorList>
    </citation>
    <scope>IDENTIFICATION</scope>
</reference>
<feature type="domain" description="AP180 N-terminal homology (ANTH)" evidence="2">
    <location>
        <begin position="30"/>
        <end position="64"/>
    </location>
</feature>
<dbReference type="Gramene" id="TraesCS7B03G1168200.3">
    <property type="protein sequence ID" value="TraesCS7B03G1168200.3.CDS"/>
    <property type="gene ID" value="TraesCS7B03G1168200"/>
</dbReference>
<proteinExistence type="predicted"/>
<dbReference type="GO" id="GO:0006900">
    <property type="term" value="P:vesicle budding from membrane"/>
    <property type="evidence" value="ECO:0000318"/>
    <property type="project" value="GO_Central"/>
</dbReference>
<dbReference type="PANTHER" id="PTHR22951">
    <property type="entry name" value="CLATHRIN ASSEMBLY PROTEIN"/>
    <property type="match status" value="1"/>
</dbReference>
<name>A0A3B6SKD9_WHEAT</name>
<dbReference type="GO" id="GO:0005546">
    <property type="term" value="F:phosphatidylinositol-4,5-bisphosphate binding"/>
    <property type="evidence" value="ECO:0000318"/>
    <property type="project" value="GO_Central"/>
</dbReference>
<gene>
    <name evidence="3" type="primary">LOC123162568</name>
</gene>
<dbReference type="InterPro" id="IPR045192">
    <property type="entry name" value="AP180-like"/>
</dbReference>
<dbReference type="Gene3D" id="1.25.40.90">
    <property type="match status" value="1"/>
</dbReference>
<dbReference type="GO" id="GO:0005905">
    <property type="term" value="C:clathrin-coated pit"/>
    <property type="evidence" value="ECO:0000318"/>
    <property type="project" value="GO_Central"/>
</dbReference>
<feature type="transmembrane region" description="Helical" evidence="1">
    <location>
        <begin position="73"/>
        <end position="101"/>
    </location>
</feature>
<dbReference type="GO" id="GO:0048268">
    <property type="term" value="P:clathrin coat assembly"/>
    <property type="evidence" value="ECO:0007669"/>
    <property type="project" value="InterPro"/>
</dbReference>
<accession>A0A3B6SKD9</accession>
<keyword evidence="4" id="KW-1185">Reference proteome</keyword>
<protein>
    <recommendedName>
        <fullName evidence="2">AP180 N-terminal homology (ANTH) domain-containing protein</fullName>
    </recommendedName>
</protein>
<dbReference type="GO" id="GO:0030136">
    <property type="term" value="C:clathrin-coated vesicle"/>
    <property type="evidence" value="ECO:0000318"/>
    <property type="project" value="GO_Central"/>
</dbReference>
<dbReference type="InterPro" id="IPR008942">
    <property type="entry name" value="ENTH_VHS"/>
</dbReference>
<dbReference type="PANTHER" id="PTHR22951:SF5">
    <property type="entry name" value="PHOSPHATIDYLINOSITOL-BINDING CLATHRIN ASSEMBLY PROTEIN LAP"/>
    <property type="match status" value="1"/>
</dbReference>
<keyword evidence="1" id="KW-1133">Transmembrane helix</keyword>
<dbReference type="Gramene" id="TraesCS7B02G430700.2">
    <property type="protein sequence ID" value="TraesCS7B02G430700.2"/>
    <property type="gene ID" value="TraesCS7B02G430700"/>
</dbReference>
<sequence length="143" mass="16092">MGSGTWRKAYGALKDSTKVGLANFNIEYKDLDIAIVKTTNHVECPPKERHFRRIVFANSANRPRARMSKTKSWIVGSLFVYLGSSSLSVYLCRLIILDSIISTRLQFFIGNEGFVYISSTLFGFLGSLLPIVQHMSSNISYLM</sequence>
<organism evidence="3">
    <name type="scientific">Triticum aestivum</name>
    <name type="common">Wheat</name>
    <dbReference type="NCBI Taxonomy" id="4565"/>
    <lineage>
        <taxon>Eukaryota</taxon>
        <taxon>Viridiplantae</taxon>
        <taxon>Streptophyta</taxon>
        <taxon>Embryophyta</taxon>
        <taxon>Tracheophyta</taxon>
        <taxon>Spermatophyta</taxon>
        <taxon>Magnoliopsida</taxon>
        <taxon>Liliopsida</taxon>
        <taxon>Poales</taxon>
        <taxon>Poaceae</taxon>
        <taxon>BOP clade</taxon>
        <taxon>Pooideae</taxon>
        <taxon>Triticodae</taxon>
        <taxon>Triticeae</taxon>
        <taxon>Triticinae</taxon>
        <taxon>Triticum</taxon>
    </lineage>
</organism>
<dbReference type="SUPFAM" id="SSF48464">
    <property type="entry name" value="ENTH/VHS domain"/>
    <property type="match status" value="1"/>
</dbReference>
<dbReference type="STRING" id="4565.A0A3B6SKD9"/>
<dbReference type="EnsemblPlants" id="TraesCS7B02G430700.2">
    <property type="protein sequence ID" value="TraesCS7B02G430700.2"/>
    <property type="gene ID" value="TraesCS7B02G430700"/>
</dbReference>